<keyword evidence="2" id="KW-1185">Reference proteome</keyword>
<protein>
    <submittedName>
        <fullName evidence="1">Uncharacterized protein</fullName>
    </submittedName>
</protein>
<reference evidence="1 2" key="1">
    <citation type="submission" date="2020-04" db="EMBL/GenBank/DDBJ databases">
        <title>Draft genome of Pyxidicoccus fallax type strain.</title>
        <authorList>
            <person name="Whitworth D.E."/>
        </authorList>
    </citation>
    <scope>NUCLEOTIDE SEQUENCE [LARGE SCALE GENOMIC DNA]</scope>
    <source>
        <strain evidence="1 2">DSM 14698</strain>
    </source>
</reference>
<name>A0A848LYR4_9BACT</name>
<organism evidence="1 2">
    <name type="scientific">Pyxidicoccus fallax</name>
    <dbReference type="NCBI Taxonomy" id="394095"/>
    <lineage>
        <taxon>Bacteria</taxon>
        <taxon>Pseudomonadati</taxon>
        <taxon>Myxococcota</taxon>
        <taxon>Myxococcia</taxon>
        <taxon>Myxococcales</taxon>
        <taxon>Cystobacterineae</taxon>
        <taxon>Myxococcaceae</taxon>
        <taxon>Pyxidicoccus</taxon>
    </lineage>
</organism>
<comment type="caution">
    <text evidence="1">The sequence shown here is derived from an EMBL/GenBank/DDBJ whole genome shotgun (WGS) entry which is preliminary data.</text>
</comment>
<evidence type="ECO:0000313" key="2">
    <source>
        <dbReference type="Proteomes" id="UP000518300"/>
    </source>
</evidence>
<evidence type="ECO:0000313" key="1">
    <source>
        <dbReference type="EMBL" id="NMO22740.1"/>
    </source>
</evidence>
<gene>
    <name evidence="1" type="ORF">HG543_48970</name>
</gene>
<dbReference type="RefSeq" id="WP_169351867.1">
    <property type="nucleotide sequence ID" value="NZ_JABBJJ010000465.1"/>
</dbReference>
<sequence>MRDERACEGVVCKPCLPAITVFVTAGSDHPLPEPVLSGVEGECTSDGGSGVCTTYTNEPGDYAFEVRAAGYKPAAVRVTVPEVVVDGACCGCGYEEQEVRVVLERE</sequence>
<proteinExistence type="predicted"/>
<dbReference type="Proteomes" id="UP000518300">
    <property type="component" value="Unassembled WGS sequence"/>
</dbReference>
<dbReference type="EMBL" id="JABBJJ010000465">
    <property type="protein sequence ID" value="NMO22740.1"/>
    <property type="molecule type" value="Genomic_DNA"/>
</dbReference>
<accession>A0A848LYR4</accession>
<dbReference type="AlphaFoldDB" id="A0A848LYR4"/>